<dbReference type="InterPro" id="IPR005312">
    <property type="entry name" value="DUF1759"/>
</dbReference>
<accession>A0AAD9RFJ7</accession>
<name>A0AAD9RFJ7_9HYME</name>
<dbReference type="EMBL" id="JAIFRP010000159">
    <property type="protein sequence ID" value="KAK2578819.1"/>
    <property type="molecule type" value="Genomic_DNA"/>
</dbReference>
<evidence type="ECO:0000313" key="4">
    <source>
        <dbReference type="Proteomes" id="UP001258017"/>
    </source>
</evidence>
<dbReference type="Pfam" id="PF00078">
    <property type="entry name" value="RVT_1"/>
    <property type="match status" value="1"/>
</dbReference>
<evidence type="ECO:0000313" key="3">
    <source>
        <dbReference type="EMBL" id="KAK2578819.1"/>
    </source>
</evidence>
<keyword evidence="1" id="KW-0175">Coiled coil</keyword>
<dbReference type="InterPro" id="IPR021109">
    <property type="entry name" value="Peptidase_aspartic_dom_sf"/>
</dbReference>
<dbReference type="PANTHER" id="PTHR47331">
    <property type="entry name" value="PHD-TYPE DOMAIN-CONTAINING PROTEIN"/>
    <property type="match status" value="1"/>
</dbReference>
<dbReference type="Gene3D" id="2.40.70.10">
    <property type="entry name" value="Acid Proteases"/>
    <property type="match status" value="1"/>
</dbReference>
<sequence>MAENVRTLIRHRDIIRAQLTRLRTALDNLRDSDIPALETRKAKLVEIYNEFAKTQREIEALDDNIEHQNIRFDFDDSHLECLEFIERQIYRLKSTPVSEIASSNATPVNSTVKDAQFLMPKIQIKSFDGNYAEWHSFYDTFNSLVHSNDSIPAVHKLHLLKSYLLGDAANMIGSLNASEGNYLVAWNLLQKRFDQPRKIIQAHIRALFELPDVAKDANTSLRLLAERVEMHVNSLKALGQPVDWHEMLIYIISSKLDKSLRNAWERSLDDGVMPTLTEFLSFLAKNARDADPIRLSSSVGAPKPRHTQSDRIATNKSNSLAHVTCVANTSQPTCALCKREHFIQTCPTFLGKQSRDRADTARRLKLCLNCLRSGHSIAQCRSSSCRNCQRRHNTLLHFYDPPTVGSKANNEHPQPSTSIVALTACSTSETLLSTARVKILDKYNRVHECRALLDNGAQINLITERLAEKLQLAKTKLYSPATGVGLQRQPRKYSVEATIKSRTSNYQITSTFSAIPAITGLMPSRRVDRESLALPNNLSFADPDFDKPANIDLLLGERIFYQALSDGHIDLSNQTAILHNTRFGWIVSGEVDTHGETLRNAACYLTTTLDQQLHKFWEIEEIAQKAHLSPEEQFCETHFSQNTSRSSDGRYTVKLPFNQKQGLLGSSYNNALRRFYALERKFERNQDIQKQYNEFLSEYERLGHMTDITDKAHEHEGYYLPHHAVIKGSSLTTKIRVVFDGSAKTASGISLNDTLAVGPTIQDDVFALTLRFRSHAYVHTADIEKMYRQINVHEADRKYQKILWRTDKQAAIKTFQLNTVTYGTSSAPFLAVRALHQLANESTHLFPLASTVLTRDFYIDDLLTGANSLEQAVLLRDELTTLLKSDSTITLHWIRASPHTLKTFIANRVSEIQSHTCPDDWLHVPTGDNPADFISRGQPPSELIKNTLWEDGPAWLSKSETDWPKLQLAPIDIPEQRTPIVLIANTSILDLFERFSKFTTLLRAVAYCLRFKANSLNKQRLHGELSAAEIHFAYTRVISLVQATLFPAEYQALKTGL</sequence>
<dbReference type="Pfam" id="PF03564">
    <property type="entry name" value="DUF1759"/>
    <property type="match status" value="1"/>
</dbReference>
<gene>
    <name evidence="3" type="ORF">KPH14_011853</name>
</gene>
<dbReference type="InterPro" id="IPR043502">
    <property type="entry name" value="DNA/RNA_pol_sf"/>
</dbReference>
<comment type="caution">
    <text evidence="3">The sequence shown here is derived from an EMBL/GenBank/DDBJ whole genome shotgun (WGS) entry which is preliminary data.</text>
</comment>
<dbReference type="Proteomes" id="UP001258017">
    <property type="component" value="Unassembled WGS sequence"/>
</dbReference>
<evidence type="ECO:0000259" key="2">
    <source>
        <dbReference type="Pfam" id="PF00078"/>
    </source>
</evidence>
<evidence type="ECO:0000256" key="1">
    <source>
        <dbReference type="SAM" id="Coils"/>
    </source>
</evidence>
<reference evidence="3" key="1">
    <citation type="submission" date="2021-08" db="EMBL/GenBank/DDBJ databases">
        <authorList>
            <person name="Misof B."/>
            <person name="Oliver O."/>
            <person name="Podsiadlowski L."/>
            <person name="Donath A."/>
            <person name="Peters R."/>
            <person name="Mayer C."/>
            <person name="Rust J."/>
            <person name="Gunkel S."/>
            <person name="Lesny P."/>
            <person name="Martin S."/>
            <person name="Oeyen J.P."/>
            <person name="Petersen M."/>
            <person name="Panagiotis P."/>
            <person name="Wilbrandt J."/>
            <person name="Tanja T."/>
        </authorList>
    </citation>
    <scope>NUCLEOTIDE SEQUENCE</scope>
    <source>
        <strain evidence="3">GBR_01_08_01A</strain>
        <tissue evidence="3">Thorax + abdomen</tissue>
    </source>
</reference>
<dbReference type="AlphaFoldDB" id="A0AAD9RFJ7"/>
<proteinExistence type="predicted"/>
<dbReference type="PANTHER" id="PTHR47331:SF5">
    <property type="entry name" value="RIBONUCLEASE H"/>
    <property type="match status" value="1"/>
</dbReference>
<protein>
    <recommendedName>
        <fullName evidence="2">Reverse transcriptase domain-containing protein</fullName>
    </recommendedName>
</protein>
<organism evidence="3 4">
    <name type="scientific">Odynerus spinipes</name>
    <dbReference type="NCBI Taxonomy" id="1348599"/>
    <lineage>
        <taxon>Eukaryota</taxon>
        <taxon>Metazoa</taxon>
        <taxon>Ecdysozoa</taxon>
        <taxon>Arthropoda</taxon>
        <taxon>Hexapoda</taxon>
        <taxon>Insecta</taxon>
        <taxon>Pterygota</taxon>
        <taxon>Neoptera</taxon>
        <taxon>Endopterygota</taxon>
        <taxon>Hymenoptera</taxon>
        <taxon>Apocrita</taxon>
        <taxon>Aculeata</taxon>
        <taxon>Vespoidea</taxon>
        <taxon>Vespidae</taxon>
        <taxon>Eumeninae</taxon>
        <taxon>Odynerus</taxon>
    </lineage>
</organism>
<keyword evidence="4" id="KW-1185">Reference proteome</keyword>
<feature type="coiled-coil region" evidence="1">
    <location>
        <begin position="12"/>
        <end position="71"/>
    </location>
</feature>
<feature type="domain" description="Reverse transcriptase" evidence="2">
    <location>
        <begin position="773"/>
        <end position="885"/>
    </location>
</feature>
<dbReference type="InterPro" id="IPR000477">
    <property type="entry name" value="RT_dom"/>
</dbReference>
<dbReference type="SUPFAM" id="SSF56672">
    <property type="entry name" value="DNA/RNA polymerases"/>
    <property type="match status" value="1"/>
</dbReference>
<reference evidence="3" key="2">
    <citation type="journal article" date="2023" name="Commun. Biol.">
        <title>Intrasexual cuticular hydrocarbon dimorphism in a wasp sheds light on hydrocarbon biosynthesis genes in Hymenoptera.</title>
        <authorList>
            <person name="Moris V.C."/>
            <person name="Podsiadlowski L."/>
            <person name="Martin S."/>
            <person name="Oeyen J.P."/>
            <person name="Donath A."/>
            <person name="Petersen M."/>
            <person name="Wilbrandt J."/>
            <person name="Misof B."/>
            <person name="Liedtke D."/>
            <person name="Thamm M."/>
            <person name="Scheiner R."/>
            <person name="Schmitt T."/>
            <person name="Niehuis O."/>
        </authorList>
    </citation>
    <scope>NUCLEOTIDE SEQUENCE</scope>
    <source>
        <strain evidence="3">GBR_01_08_01A</strain>
    </source>
</reference>
<dbReference type="GO" id="GO:0071897">
    <property type="term" value="P:DNA biosynthetic process"/>
    <property type="evidence" value="ECO:0007669"/>
    <property type="project" value="UniProtKB-ARBA"/>
</dbReference>